<dbReference type="GO" id="GO:0051117">
    <property type="term" value="F:ATPase binding"/>
    <property type="evidence" value="ECO:0007669"/>
    <property type="project" value="TreeGrafter"/>
</dbReference>
<accession>R3IE60</accession>
<evidence type="ECO:0000256" key="4">
    <source>
        <dbReference type="ARBA" id="ARBA00022801"/>
    </source>
</evidence>
<evidence type="ECO:0000256" key="5">
    <source>
        <dbReference type="ARBA" id="ARBA00022825"/>
    </source>
</evidence>
<evidence type="ECO:0000256" key="1">
    <source>
        <dbReference type="ARBA" id="ARBA00007039"/>
    </source>
</evidence>
<dbReference type="InterPro" id="IPR029045">
    <property type="entry name" value="ClpP/crotonase-like_dom_sf"/>
</dbReference>
<keyword evidence="2" id="KW-0963">Cytoplasm</keyword>
<name>R3IE60_ENTFL</name>
<keyword evidence="4" id="KW-0378">Hydrolase</keyword>
<comment type="similarity">
    <text evidence="1 6">Belongs to the peptidase S14 family.</text>
</comment>
<dbReference type="Proteomes" id="UP000013638">
    <property type="component" value="Unassembled WGS sequence"/>
</dbReference>
<dbReference type="GO" id="GO:0004176">
    <property type="term" value="F:ATP-dependent peptidase activity"/>
    <property type="evidence" value="ECO:0007669"/>
    <property type="project" value="InterPro"/>
</dbReference>
<evidence type="ECO:0000256" key="6">
    <source>
        <dbReference type="RuleBase" id="RU003567"/>
    </source>
</evidence>
<evidence type="ECO:0000256" key="3">
    <source>
        <dbReference type="ARBA" id="ARBA00022670"/>
    </source>
</evidence>
<dbReference type="RefSeq" id="WP_010828492.1">
    <property type="nucleotide sequence ID" value="NZ_KB944840.1"/>
</dbReference>
<keyword evidence="5" id="KW-0720">Serine protease</keyword>
<evidence type="ECO:0000313" key="7">
    <source>
        <dbReference type="EMBL" id="EOK16147.1"/>
    </source>
</evidence>
<organism evidence="7 8">
    <name type="scientific">Enterococcus faecalis ATCC 6055</name>
    <dbReference type="NCBI Taxonomy" id="1169311"/>
    <lineage>
        <taxon>Bacteria</taxon>
        <taxon>Bacillati</taxon>
        <taxon>Bacillota</taxon>
        <taxon>Bacilli</taxon>
        <taxon>Lactobacillales</taxon>
        <taxon>Enterococcaceae</taxon>
        <taxon>Enterococcus</taxon>
    </lineage>
</organism>
<dbReference type="Gene3D" id="3.90.226.10">
    <property type="entry name" value="2-enoyl-CoA Hydratase, Chain A, domain 1"/>
    <property type="match status" value="1"/>
</dbReference>
<keyword evidence="3" id="KW-0645">Protease</keyword>
<dbReference type="GO" id="GO:0006515">
    <property type="term" value="P:protein quality control for misfolded or incompletely synthesized proteins"/>
    <property type="evidence" value="ECO:0007669"/>
    <property type="project" value="TreeGrafter"/>
</dbReference>
<dbReference type="AlphaFoldDB" id="R3IE60"/>
<dbReference type="NCBIfam" id="NF045542">
    <property type="entry name" value="Clp_rel_HeadMat"/>
    <property type="match status" value="1"/>
</dbReference>
<gene>
    <name evidence="7" type="ORF">WOU_00267</name>
</gene>
<evidence type="ECO:0000256" key="2">
    <source>
        <dbReference type="ARBA" id="ARBA00022490"/>
    </source>
</evidence>
<reference evidence="7 8" key="1">
    <citation type="submission" date="2013-02" db="EMBL/GenBank/DDBJ databases">
        <title>The Genome Sequence of Enterococcus faecalis ATCC_6055.</title>
        <authorList>
            <consortium name="The Broad Institute Genome Sequencing Platform"/>
            <consortium name="The Broad Institute Genome Sequencing Center for Infectious Disease"/>
            <person name="Earl A.M."/>
            <person name="Gilmore M.S."/>
            <person name="Lebreton F."/>
            <person name="Walker B."/>
            <person name="Young S.K."/>
            <person name="Zeng Q."/>
            <person name="Gargeya S."/>
            <person name="Fitzgerald M."/>
            <person name="Haas B."/>
            <person name="Abouelleil A."/>
            <person name="Alvarado L."/>
            <person name="Arachchi H.M."/>
            <person name="Berlin A.M."/>
            <person name="Chapman S.B."/>
            <person name="Dewar J."/>
            <person name="Goldberg J."/>
            <person name="Griggs A."/>
            <person name="Gujja S."/>
            <person name="Hansen M."/>
            <person name="Howarth C."/>
            <person name="Imamovic A."/>
            <person name="Larimer J."/>
            <person name="McCowan C."/>
            <person name="Murphy C."/>
            <person name="Neiman D."/>
            <person name="Pearson M."/>
            <person name="Priest M."/>
            <person name="Roberts A."/>
            <person name="Saif S."/>
            <person name="Shea T."/>
            <person name="Sisk P."/>
            <person name="Sykes S."/>
            <person name="Wortman J."/>
            <person name="Nusbaum C."/>
            <person name="Birren B."/>
        </authorList>
    </citation>
    <scope>NUCLEOTIDE SEQUENCE [LARGE SCALE GENOMIC DNA]</scope>
    <source>
        <strain evidence="7 8">ATCC 6055</strain>
    </source>
</reference>
<dbReference type="HOGENOM" id="CLU_052762_1_2_9"/>
<dbReference type="InterPro" id="IPR023562">
    <property type="entry name" value="ClpP/TepA"/>
</dbReference>
<dbReference type="GO" id="GO:0004252">
    <property type="term" value="F:serine-type endopeptidase activity"/>
    <property type="evidence" value="ECO:0007669"/>
    <property type="project" value="InterPro"/>
</dbReference>
<evidence type="ECO:0000313" key="8">
    <source>
        <dbReference type="Proteomes" id="UP000013638"/>
    </source>
</evidence>
<dbReference type="Pfam" id="PF00574">
    <property type="entry name" value="CLP_protease"/>
    <property type="match status" value="1"/>
</dbReference>
<dbReference type="PATRIC" id="fig|1169311.3.peg.264"/>
<dbReference type="PANTHER" id="PTHR10381:SF70">
    <property type="entry name" value="ATP-DEPENDENT CLP PROTEASE PROTEOLYTIC SUBUNIT"/>
    <property type="match status" value="1"/>
</dbReference>
<dbReference type="GO" id="GO:0009368">
    <property type="term" value="C:endopeptidase Clp complex"/>
    <property type="evidence" value="ECO:0007669"/>
    <property type="project" value="TreeGrafter"/>
</dbReference>
<comment type="caution">
    <text evidence="7">The sequence shown here is derived from an EMBL/GenBank/DDBJ whole genome shotgun (WGS) entry which is preliminary data.</text>
</comment>
<protein>
    <recommendedName>
        <fullName evidence="6">ATP-dependent Clp protease proteolytic subunit</fullName>
    </recommendedName>
</protein>
<proteinExistence type="inferred from homology"/>
<dbReference type="PRINTS" id="PR00127">
    <property type="entry name" value="CLPPROTEASEP"/>
</dbReference>
<dbReference type="CDD" id="cd07016">
    <property type="entry name" value="S14_ClpP_1"/>
    <property type="match status" value="1"/>
</dbReference>
<dbReference type="PANTHER" id="PTHR10381">
    <property type="entry name" value="ATP-DEPENDENT CLP PROTEASE PROTEOLYTIC SUBUNIT"/>
    <property type="match status" value="1"/>
</dbReference>
<sequence>MEKVKIQPQLKVVNSSSPTEKTTMYLYGTIGGWFSEIDSISVKNQLKNIQSSEIDVHINSGGGDVFESIAICNLLKQHKAKINIFIDGLAASGASIIAMAGDTISMPKNATMMIHKAWTIVAGNAEELRKAASDMDTIDSSVTESYLQRFNGEREQLDDMLAEETFLTAEECLQYGFCDALVEEEKQEDETNEIVEKHIQQQKNKTMKIAAAMQKVAAQI</sequence>
<dbReference type="InterPro" id="IPR001907">
    <property type="entry name" value="ClpP"/>
</dbReference>
<dbReference type="EMBL" id="ASDZ01000004">
    <property type="protein sequence ID" value="EOK16147.1"/>
    <property type="molecule type" value="Genomic_DNA"/>
</dbReference>
<dbReference type="SUPFAM" id="SSF52096">
    <property type="entry name" value="ClpP/crotonase"/>
    <property type="match status" value="1"/>
</dbReference>